<organism evidence="2 3">
    <name type="scientific">Cryptolaemus montrouzieri</name>
    <dbReference type="NCBI Taxonomy" id="559131"/>
    <lineage>
        <taxon>Eukaryota</taxon>
        <taxon>Metazoa</taxon>
        <taxon>Ecdysozoa</taxon>
        <taxon>Arthropoda</taxon>
        <taxon>Hexapoda</taxon>
        <taxon>Insecta</taxon>
        <taxon>Pterygota</taxon>
        <taxon>Neoptera</taxon>
        <taxon>Endopterygota</taxon>
        <taxon>Coleoptera</taxon>
        <taxon>Polyphaga</taxon>
        <taxon>Cucujiformia</taxon>
        <taxon>Coccinelloidea</taxon>
        <taxon>Coccinellidae</taxon>
        <taxon>Scymninae</taxon>
        <taxon>Scymnini</taxon>
        <taxon>Cryptolaemus</taxon>
    </lineage>
</organism>
<name>A0ABD2NSJ2_9CUCU</name>
<accession>A0ABD2NSJ2</accession>
<feature type="region of interest" description="Disordered" evidence="1">
    <location>
        <begin position="42"/>
        <end position="135"/>
    </location>
</feature>
<dbReference type="Proteomes" id="UP001516400">
    <property type="component" value="Unassembled WGS sequence"/>
</dbReference>
<evidence type="ECO:0000313" key="2">
    <source>
        <dbReference type="EMBL" id="KAL3281594.1"/>
    </source>
</evidence>
<feature type="compositionally biased region" description="Basic residues" evidence="1">
    <location>
        <begin position="124"/>
        <end position="135"/>
    </location>
</feature>
<evidence type="ECO:0000313" key="3">
    <source>
        <dbReference type="Proteomes" id="UP001516400"/>
    </source>
</evidence>
<protein>
    <submittedName>
        <fullName evidence="2">Uncharacterized protein</fullName>
    </submittedName>
</protein>
<reference evidence="2 3" key="1">
    <citation type="journal article" date="2021" name="BMC Biol.">
        <title>Horizontally acquired antibacterial genes associated with adaptive radiation of ladybird beetles.</title>
        <authorList>
            <person name="Li H.S."/>
            <person name="Tang X.F."/>
            <person name="Huang Y.H."/>
            <person name="Xu Z.Y."/>
            <person name="Chen M.L."/>
            <person name="Du X.Y."/>
            <person name="Qiu B.Y."/>
            <person name="Chen P.T."/>
            <person name="Zhang W."/>
            <person name="Slipinski A."/>
            <person name="Escalona H.E."/>
            <person name="Waterhouse R.M."/>
            <person name="Zwick A."/>
            <person name="Pang H."/>
        </authorList>
    </citation>
    <scope>NUCLEOTIDE SEQUENCE [LARGE SCALE GENOMIC DNA]</scope>
    <source>
        <strain evidence="2">SYSU2018</strain>
    </source>
</reference>
<sequence>MSSKDIRSFFKPITKRNKFSELINQLPDSETSTAKIQEHFEVGTNNFMKKELEKNRTDSSNVNSDSSSDVKKKGGKKVVRNPTVNLNHCKNKKLETGLPLEESSIVSSSDSDDSNIINATPSKCKQKKKNSNYQF</sequence>
<feature type="compositionally biased region" description="Basic and acidic residues" evidence="1">
    <location>
        <begin position="48"/>
        <end position="57"/>
    </location>
</feature>
<comment type="caution">
    <text evidence="2">The sequence shown here is derived from an EMBL/GenBank/DDBJ whole genome shotgun (WGS) entry which is preliminary data.</text>
</comment>
<dbReference type="EMBL" id="JABFTP020000144">
    <property type="protein sequence ID" value="KAL3281594.1"/>
    <property type="molecule type" value="Genomic_DNA"/>
</dbReference>
<feature type="compositionally biased region" description="Low complexity" evidence="1">
    <location>
        <begin position="103"/>
        <end position="118"/>
    </location>
</feature>
<keyword evidence="3" id="KW-1185">Reference proteome</keyword>
<gene>
    <name evidence="2" type="ORF">HHI36_004801</name>
</gene>
<proteinExistence type="predicted"/>
<dbReference type="AlphaFoldDB" id="A0ABD2NSJ2"/>
<evidence type="ECO:0000256" key="1">
    <source>
        <dbReference type="SAM" id="MobiDB-lite"/>
    </source>
</evidence>